<dbReference type="AlphaFoldDB" id="A0A8S1HJW2"/>
<keyword evidence="2" id="KW-1185">Reference proteome</keyword>
<protein>
    <submittedName>
        <fullName evidence="1">Uncharacterized protein</fullName>
    </submittedName>
</protein>
<dbReference type="Proteomes" id="UP000835052">
    <property type="component" value="Unassembled WGS sequence"/>
</dbReference>
<name>A0A8S1HJW2_9PELO</name>
<organism evidence="1 2">
    <name type="scientific">Caenorhabditis auriculariae</name>
    <dbReference type="NCBI Taxonomy" id="2777116"/>
    <lineage>
        <taxon>Eukaryota</taxon>
        <taxon>Metazoa</taxon>
        <taxon>Ecdysozoa</taxon>
        <taxon>Nematoda</taxon>
        <taxon>Chromadorea</taxon>
        <taxon>Rhabditida</taxon>
        <taxon>Rhabditina</taxon>
        <taxon>Rhabditomorpha</taxon>
        <taxon>Rhabditoidea</taxon>
        <taxon>Rhabditidae</taxon>
        <taxon>Peloderinae</taxon>
        <taxon>Caenorhabditis</taxon>
    </lineage>
</organism>
<comment type="caution">
    <text evidence="1">The sequence shown here is derived from an EMBL/GenBank/DDBJ whole genome shotgun (WGS) entry which is preliminary data.</text>
</comment>
<evidence type="ECO:0000313" key="1">
    <source>
        <dbReference type="EMBL" id="CAD6195976.1"/>
    </source>
</evidence>
<proteinExistence type="predicted"/>
<dbReference type="EMBL" id="CAJGYM010000064">
    <property type="protein sequence ID" value="CAD6195976.1"/>
    <property type="molecule type" value="Genomic_DNA"/>
</dbReference>
<evidence type="ECO:0000313" key="2">
    <source>
        <dbReference type="Proteomes" id="UP000835052"/>
    </source>
</evidence>
<sequence length="855" mass="100811">MEDSSVVELEKSTMSSAKRRFALEDAMRQLGWDEEHDWEDSTDIRGINIDGKIKIRDEAESPKRRKSWPFFKPVFTFIHSDLDYFVLKYFQDFYDWTELCQRRPVDWRSKFRAAKTFAEENDNLCRKLTVLTYMTITRGNRLDFWPVIEEKWKDKKLNSVIPDLIRSYPLTAVGSEDVYGTTVLEFQRVHGFRVVAQFRCADYNKLEQSWLLTSHGLLTAISVLEKSAAMKFLTLHLVALRNATHGYYATLSDENEAKYAAERDRQDEMCERATRTGLFYKNLLETAIELAESFEMLEPLMARFAWEPSIFVKWHENGYFEGTPELDELWNSREVEDLQDPLADRLVEIYADRLPQYPMITNPSAQVGQLGEIVGCRVEQRKAFQRRSGIKKMLALDGEELIEQTKVYEDEFDDFQFEMELDELEEEWISNIRDKSEKKMSIHVMAIQHRALFEIMMRLQDKVLDESQRKSWSDITSVFAFIHSDLNSFLDFYFQDVYDWTEFCQKRAAVDWKRKFHEAKLFMDENDDMNRKLTVLTYLTITRRNRLDFWPVRENDDDDKKLNSIIPDLIRSYHLVSVDSGDVDGTTVLQFQRVHGFRLIGQLRCASPKKLEHSWLLTSHGLLTAISVLEKSAALKLLTLHMVALKNDTTNFYATLSEEDEEKYESERDRQEEMCERATRTGLFYKNILETAIELAESFEVLEPMMVRFAWDPSIFVKWHKKGYYKGTPELDELWNTREVEELHDPLAERLVEVYADRLPRYPLITNRGTPSGNLGEMIGSKPEQLKAFHRRSGIKKMLALDGEELIEQTKVYEDEFDDFKTEIELDDDEEQWYWDIREKKSRPIKSPQTKKLDS</sequence>
<reference evidence="1" key="1">
    <citation type="submission" date="2020-10" db="EMBL/GenBank/DDBJ databases">
        <authorList>
            <person name="Kikuchi T."/>
        </authorList>
    </citation>
    <scope>NUCLEOTIDE SEQUENCE</scope>
    <source>
        <strain evidence="1">NKZ352</strain>
    </source>
</reference>
<gene>
    <name evidence="1" type="ORF">CAUJ_LOCUS11893</name>
</gene>
<accession>A0A8S1HJW2</accession>